<feature type="compositionally biased region" description="Basic residues" evidence="1">
    <location>
        <begin position="84"/>
        <end position="94"/>
    </location>
</feature>
<feature type="compositionally biased region" description="Basic and acidic residues" evidence="1">
    <location>
        <begin position="30"/>
        <end position="40"/>
    </location>
</feature>
<organism evidence="2 3">
    <name type="scientific">Byssothecium circinans</name>
    <dbReference type="NCBI Taxonomy" id="147558"/>
    <lineage>
        <taxon>Eukaryota</taxon>
        <taxon>Fungi</taxon>
        <taxon>Dikarya</taxon>
        <taxon>Ascomycota</taxon>
        <taxon>Pezizomycotina</taxon>
        <taxon>Dothideomycetes</taxon>
        <taxon>Pleosporomycetidae</taxon>
        <taxon>Pleosporales</taxon>
        <taxon>Massarineae</taxon>
        <taxon>Massarinaceae</taxon>
        <taxon>Byssothecium</taxon>
    </lineage>
</organism>
<feature type="compositionally biased region" description="Basic residues" evidence="1">
    <location>
        <begin position="105"/>
        <end position="124"/>
    </location>
</feature>
<reference evidence="2" key="1">
    <citation type="journal article" date="2020" name="Stud. Mycol.">
        <title>101 Dothideomycetes genomes: a test case for predicting lifestyles and emergence of pathogens.</title>
        <authorList>
            <person name="Haridas S."/>
            <person name="Albert R."/>
            <person name="Binder M."/>
            <person name="Bloem J."/>
            <person name="Labutti K."/>
            <person name="Salamov A."/>
            <person name="Andreopoulos B."/>
            <person name="Baker S."/>
            <person name="Barry K."/>
            <person name="Bills G."/>
            <person name="Bluhm B."/>
            <person name="Cannon C."/>
            <person name="Castanera R."/>
            <person name="Culley D."/>
            <person name="Daum C."/>
            <person name="Ezra D."/>
            <person name="Gonzalez J."/>
            <person name="Henrissat B."/>
            <person name="Kuo A."/>
            <person name="Liang C."/>
            <person name="Lipzen A."/>
            <person name="Lutzoni F."/>
            <person name="Magnuson J."/>
            <person name="Mondo S."/>
            <person name="Nolan M."/>
            <person name="Ohm R."/>
            <person name="Pangilinan J."/>
            <person name="Park H.-J."/>
            <person name="Ramirez L."/>
            <person name="Alfaro M."/>
            <person name="Sun H."/>
            <person name="Tritt A."/>
            <person name="Yoshinaga Y."/>
            <person name="Zwiers L.-H."/>
            <person name="Turgeon B."/>
            <person name="Goodwin S."/>
            <person name="Spatafora J."/>
            <person name="Crous P."/>
            <person name="Grigoriev I."/>
        </authorList>
    </citation>
    <scope>NUCLEOTIDE SEQUENCE</scope>
    <source>
        <strain evidence="2">CBS 675.92</strain>
    </source>
</reference>
<sequence>MLETKSLNLVSNQPPFSRSRGTASLNVAQKEVKTPNETRTHGAVPEIRHPHAIPCYAASQPYHENGANENGANNQHPRLTQNIPRRRHPRRRKERDRSPAPQRMGTRHHHHNRHHGRGGRRRKNSQREIGEDVSSQNVY</sequence>
<accession>A0A6A5TEB5</accession>
<keyword evidence="3" id="KW-1185">Reference proteome</keyword>
<proteinExistence type="predicted"/>
<protein>
    <submittedName>
        <fullName evidence="2">Uncharacterized protein</fullName>
    </submittedName>
</protein>
<evidence type="ECO:0000256" key="1">
    <source>
        <dbReference type="SAM" id="MobiDB-lite"/>
    </source>
</evidence>
<feature type="region of interest" description="Disordered" evidence="1">
    <location>
        <begin position="1"/>
        <end position="139"/>
    </location>
</feature>
<dbReference type="AlphaFoldDB" id="A0A6A5TEB5"/>
<dbReference type="EMBL" id="ML977029">
    <property type="protein sequence ID" value="KAF1950089.1"/>
    <property type="molecule type" value="Genomic_DNA"/>
</dbReference>
<evidence type="ECO:0000313" key="3">
    <source>
        <dbReference type="Proteomes" id="UP000800035"/>
    </source>
</evidence>
<dbReference type="Proteomes" id="UP000800035">
    <property type="component" value="Unassembled WGS sequence"/>
</dbReference>
<feature type="compositionally biased region" description="Low complexity" evidence="1">
    <location>
        <begin position="64"/>
        <end position="74"/>
    </location>
</feature>
<gene>
    <name evidence="2" type="ORF">CC80DRAFT_249315</name>
</gene>
<feature type="compositionally biased region" description="Polar residues" evidence="1">
    <location>
        <begin position="1"/>
        <end position="27"/>
    </location>
</feature>
<name>A0A6A5TEB5_9PLEO</name>
<evidence type="ECO:0000313" key="2">
    <source>
        <dbReference type="EMBL" id="KAF1950089.1"/>
    </source>
</evidence>